<dbReference type="Pfam" id="PF19692">
    <property type="entry name" value="DUF6193"/>
    <property type="match status" value="1"/>
</dbReference>
<dbReference type="Proteomes" id="UP001239397">
    <property type="component" value="Chromosome"/>
</dbReference>
<evidence type="ECO:0000313" key="1">
    <source>
        <dbReference type="EMBL" id="WIX98148.1"/>
    </source>
</evidence>
<accession>A0A9Y2JIY0</accession>
<dbReference type="AlphaFoldDB" id="A0A9Y2JIY0"/>
<keyword evidence="2" id="KW-1185">Reference proteome</keyword>
<sequence>MVEVPYQDLVDAGGLEAVLRAACPDCEIDMRDARGAFGGFAATMSRRDRAVYVMPRRGERLFRVRHMLRGTYLSRLSTVELAEVTGSAASWLGGATARELVAAWPFADFVDVADAFESGDRTEFMWQVYRAYKVSGLGEFIEAAMREPRLRRMYPFTSMFWMSFRPTADEYRVPGPWVRSAGDGRVTVVGDRRVDPDVIYVAAEAVRVCLAEMDRLGVPSPEEFRAGKRPSR</sequence>
<organism evidence="1 2">
    <name type="scientific">Amycolatopsis mongoliensis</name>
    <dbReference type="NCBI Taxonomy" id="715475"/>
    <lineage>
        <taxon>Bacteria</taxon>
        <taxon>Bacillati</taxon>
        <taxon>Actinomycetota</taxon>
        <taxon>Actinomycetes</taxon>
        <taxon>Pseudonocardiales</taxon>
        <taxon>Pseudonocardiaceae</taxon>
        <taxon>Amycolatopsis</taxon>
    </lineage>
</organism>
<dbReference type="KEGG" id="amog:QRX60_29230"/>
<reference evidence="1 2" key="1">
    <citation type="submission" date="2023-06" db="EMBL/GenBank/DDBJ databases">
        <authorList>
            <person name="Oyuntsetseg B."/>
            <person name="Kim S.B."/>
        </authorList>
    </citation>
    <scope>NUCLEOTIDE SEQUENCE [LARGE SCALE GENOMIC DNA]</scope>
    <source>
        <strain evidence="1 2">4-36</strain>
    </source>
</reference>
<dbReference type="EMBL" id="CP127295">
    <property type="protein sequence ID" value="WIX98148.1"/>
    <property type="molecule type" value="Genomic_DNA"/>
</dbReference>
<name>A0A9Y2JIY0_9PSEU</name>
<dbReference type="InterPro" id="IPR045682">
    <property type="entry name" value="DUF6193"/>
</dbReference>
<dbReference type="RefSeq" id="WP_285994633.1">
    <property type="nucleotide sequence ID" value="NZ_CP127295.1"/>
</dbReference>
<protein>
    <submittedName>
        <fullName evidence="1">DUF6193 family natural product biosynthesis protein</fullName>
    </submittedName>
</protein>
<gene>
    <name evidence="1" type="ORF">QRX60_29230</name>
</gene>
<evidence type="ECO:0000313" key="2">
    <source>
        <dbReference type="Proteomes" id="UP001239397"/>
    </source>
</evidence>
<proteinExistence type="predicted"/>